<organism evidence="2 3">
    <name type="scientific">Heligmosomoides polygyrus</name>
    <name type="common">Parasitic roundworm</name>
    <dbReference type="NCBI Taxonomy" id="6339"/>
    <lineage>
        <taxon>Eukaryota</taxon>
        <taxon>Metazoa</taxon>
        <taxon>Ecdysozoa</taxon>
        <taxon>Nematoda</taxon>
        <taxon>Chromadorea</taxon>
        <taxon>Rhabditida</taxon>
        <taxon>Rhabditina</taxon>
        <taxon>Rhabditomorpha</taxon>
        <taxon>Strongyloidea</taxon>
        <taxon>Heligmosomidae</taxon>
        <taxon>Heligmosomoides</taxon>
    </lineage>
</organism>
<protein>
    <submittedName>
        <fullName evidence="3">Tyrosine-protein phosphatase domain-containing protein</fullName>
    </submittedName>
</protein>
<name>A0A183G842_HELPZ</name>
<evidence type="ECO:0000313" key="2">
    <source>
        <dbReference type="Proteomes" id="UP000050761"/>
    </source>
</evidence>
<accession>A0A183G842</accession>
<dbReference type="EMBL" id="UZAH01030407">
    <property type="protein sequence ID" value="VDP10444.1"/>
    <property type="molecule type" value="Genomic_DNA"/>
</dbReference>
<evidence type="ECO:0000313" key="3">
    <source>
        <dbReference type="WBParaSite" id="HPBE_0001800901-mRNA-1"/>
    </source>
</evidence>
<evidence type="ECO:0000313" key="1">
    <source>
        <dbReference type="EMBL" id="VDP10444.1"/>
    </source>
</evidence>
<dbReference type="AlphaFoldDB" id="A0A183G842"/>
<dbReference type="Proteomes" id="UP000050761">
    <property type="component" value="Unassembled WGS sequence"/>
</dbReference>
<keyword evidence="2" id="KW-1185">Reference proteome</keyword>
<sequence length="82" mass="9362">MREISCRNSNSYNTKRLDFLEDKVPQKRTKKEIDKSAPSKDSYTLFEQPGYVVEQLEEAPALPSAPRIVVLGTDLQKPNYTS</sequence>
<proteinExistence type="predicted"/>
<dbReference type="WBParaSite" id="HPBE_0001800901-mRNA-1">
    <property type="protein sequence ID" value="HPBE_0001800901-mRNA-1"/>
    <property type="gene ID" value="HPBE_0001800901"/>
</dbReference>
<gene>
    <name evidence="1" type="ORF">HPBE_LOCUS18012</name>
</gene>
<reference evidence="3" key="2">
    <citation type="submission" date="2019-09" db="UniProtKB">
        <authorList>
            <consortium name="WormBaseParasite"/>
        </authorList>
    </citation>
    <scope>IDENTIFICATION</scope>
</reference>
<reference evidence="1 2" key="1">
    <citation type="submission" date="2018-11" db="EMBL/GenBank/DDBJ databases">
        <authorList>
            <consortium name="Pathogen Informatics"/>
        </authorList>
    </citation>
    <scope>NUCLEOTIDE SEQUENCE [LARGE SCALE GENOMIC DNA]</scope>
</reference>
<accession>A0A3P8BWH9</accession>